<name>A0A367RPA6_NOSPU</name>
<dbReference type="InterPro" id="IPR001867">
    <property type="entry name" value="OmpR/PhoB-type_DNA-bd"/>
</dbReference>
<feature type="region of interest" description="Disordered" evidence="4">
    <location>
        <begin position="322"/>
        <end position="344"/>
    </location>
</feature>
<evidence type="ECO:0000313" key="7">
    <source>
        <dbReference type="EMBL" id="RCJ37691.1"/>
    </source>
</evidence>
<evidence type="ECO:0000313" key="8">
    <source>
        <dbReference type="Proteomes" id="UP000252085"/>
    </source>
</evidence>
<dbReference type="Gene3D" id="3.40.50.2300">
    <property type="match status" value="3"/>
</dbReference>
<dbReference type="GO" id="GO:0032993">
    <property type="term" value="C:protein-DNA complex"/>
    <property type="evidence" value="ECO:0007669"/>
    <property type="project" value="TreeGrafter"/>
</dbReference>
<evidence type="ECO:0000259" key="5">
    <source>
        <dbReference type="PROSITE" id="PS50110"/>
    </source>
</evidence>
<dbReference type="Pfam" id="PF01627">
    <property type="entry name" value="Hpt"/>
    <property type="match status" value="1"/>
</dbReference>
<dbReference type="CDD" id="cd00156">
    <property type="entry name" value="REC"/>
    <property type="match status" value="1"/>
</dbReference>
<dbReference type="PANTHER" id="PTHR48111:SF15">
    <property type="entry name" value="OMPR SUBFAMILY"/>
    <property type="match status" value="1"/>
</dbReference>
<dbReference type="EMBL" id="LXQE01000136">
    <property type="protein sequence ID" value="RCJ37691.1"/>
    <property type="molecule type" value="Genomic_DNA"/>
</dbReference>
<feature type="DNA-binding region" description="OmpR/PhoB-type" evidence="3">
    <location>
        <begin position="124"/>
        <end position="223"/>
    </location>
</feature>
<evidence type="ECO:0000259" key="6">
    <source>
        <dbReference type="PROSITE" id="PS51755"/>
    </source>
</evidence>
<dbReference type="PANTHER" id="PTHR48111">
    <property type="entry name" value="REGULATOR OF RPOS"/>
    <property type="match status" value="1"/>
</dbReference>
<feature type="domain" description="Response regulatory" evidence="5">
    <location>
        <begin position="2"/>
        <end position="116"/>
    </location>
</feature>
<dbReference type="GO" id="GO:0000976">
    <property type="term" value="F:transcription cis-regulatory region binding"/>
    <property type="evidence" value="ECO:0007669"/>
    <property type="project" value="TreeGrafter"/>
</dbReference>
<dbReference type="InterPro" id="IPR036641">
    <property type="entry name" value="HPT_dom_sf"/>
</dbReference>
<accession>A0A367RPA6</accession>
<evidence type="ECO:0000256" key="4">
    <source>
        <dbReference type="SAM" id="MobiDB-lite"/>
    </source>
</evidence>
<gene>
    <name evidence="7" type="ORF">A6769_12395</name>
</gene>
<dbReference type="InterPro" id="IPR011006">
    <property type="entry name" value="CheY-like_superfamily"/>
</dbReference>
<evidence type="ECO:0000256" key="2">
    <source>
        <dbReference type="PROSITE-ProRule" id="PRU00169"/>
    </source>
</evidence>
<dbReference type="SMART" id="SM00862">
    <property type="entry name" value="Trans_reg_C"/>
    <property type="match status" value="1"/>
</dbReference>
<dbReference type="InterPro" id="IPR001789">
    <property type="entry name" value="Sig_transdc_resp-reg_receiver"/>
</dbReference>
<dbReference type="InterPro" id="IPR008207">
    <property type="entry name" value="Sig_transdc_His_kin_Hpt_dom"/>
</dbReference>
<evidence type="ECO:0000256" key="3">
    <source>
        <dbReference type="PROSITE-ProRule" id="PRU01091"/>
    </source>
</evidence>
<feature type="domain" description="OmpR/PhoB-type" evidence="6">
    <location>
        <begin position="124"/>
        <end position="223"/>
    </location>
</feature>
<proteinExistence type="predicted"/>
<dbReference type="Proteomes" id="UP000252085">
    <property type="component" value="Unassembled WGS sequence"/>
</dbReference>
<comment type="caution">
    <text evidence="7">The sequence shown here is derived from an EMBL/GenBank/DDBJ whole genome shotgun (WGS) entry which is preliminary data.</text>
</comment>
<dbReference type="CDD" id="cd00383">
    <property type="entry name" value="trans_reg_C"/>
    <property type="match status" value="1"/>
</dbReference>
<feature type="modified residue" description="4-aspartylphosphate" evidence="2">
    <location>
        <position position="443"/>
    </location>
</feature>
<dbReference type="SMART" id="SM00448">
    <property type="entry name" value="REC"/>
    <property type="match status" value="3"/>
</dbReference>
<protein>
    <submittedName>
        <fullName evidence="7">Multi-component transcriptional regulator</fullName>
    </submittedName>
</protein>
<keyword evidence="1 3" id="KW-0238">DNA-binding</keyword>
<dbReference type="Gene3D" id="6.10.250.690">
    <property type="match status" value="1"/>
</dbReference>
<feature type="modified residue" description="4-aspartylphosphate" evidence="2">
    <location>
        <position position="51"/>
    </location>
</feature>
<evidence type="ECO:0000256" key="1">
    <source>
        <dbReference type="ARBA" id="ARBA00023125"/>
    </source>
</evidence>
<sequence>MKILLVEDDVLLSTALFELLNANRYTIDIASNGQAGLELALSTEYELILLDWLIPKLDGITLCRQLRSQGYRKSILLLTGKNSNADIVAGLDAGADDYVIKPFDPEALLARIRSLLRRNGAISSSTLTWGNLCLDQSAGRVTYNQQEIPLTATEYKLLELFLQNPDRIFSRAVILDRLWGFDDAPTENAVSTHIKDLRKKLKPVGLTEEFLETVYGMGYRLKPAPNRSIFVMETNQDGKKKPGPKDMTSVNRVLERFRNSFVGQVAVLEQAKTALLAGNLNEDLQQRALREAHKLAGSMGSFGYPEGSRLARKIEHLLLEQGAGGRENVPSQEPRNKVEQGFQSSPPLPLFEDSSLSPEQISNFSQLVTALQQELTKPAVTSTAANVPMKQTHRLLVIDDDTMLTEQLQAEADSWGIRIKVAPNLATARSLFSLKAPDAVLLDLSFTEIEEDGLILLSEIVERSPNIPVIVFTGRDSLADRLRVSRLGARQFLHKPATTEEIFQAIARVLPQPQTSEAKVLIVDDDPVILAGLSALLTPWGLEVITLSQSQQFWKVLIATSPDLVVLDLEMPIVNGLELCKVVRQDAQWGDLPILVVTAHIEPEFLQQAFAAGADDFISKPVLGPELVTRVLSRIQRTRWRSQPGKSQA</sequence>
<dbReference type="PROSITE" id="PS50110">
    <property type="entry name" value="RESPONSE_REGULATORY"/>
    <property type="match status" value="3"/>
</dbReference>
<keyword evidence="2" id="KW-0597">Phosphoprotein</keyword>
<dbReference type="Gene3D" id="1.20.120.160">
    <property type="entry name" value="HPT domain"/>
    <property type="match status" value="1"/>
</dbReference>
<organism evidence="7 8">
    <name type="scientific">Nostoc punctiforme NIES-2108</name>
    <dbReference type="NCBI Taxonomy" id="1356359"/>
    <lineage>
        <taxon>Bacteria</taxon>
        <taxon>Bacillati</taxon>
        <taxon>Cyanobacteriota</taxon>
        <taxon>Cyanophyceae</taxon>
        <taxon>Nostocales</taxon>
        <taxon>Nostocaceae</taxon>
        <taxon>Nostoc</taxon>
    </lineage>
</organism>
<reference evidence="7 8" key="1">
    <citation type="submission" date="2016-04" db="EMBL/GenBank/DDBJ databases">
        <authorList>
            <person name="Evans L.H."/>
            <person name="Alamgir A."/>
            <person name="Owens N."/>
            <person name="Weber N.D."/>
            <person name="Virtaneva K."/>
            <person name="Barbian K."/>
            <person name="Babar A."/>
            <person name="Rosenke K."/>
        </authorList>
    </citation>
    <scope>NUCLEOTIDE SEQUENCE [LARGE SCALE GENOMIC DNA]</scope>
    <source>
        <strain evidence="7">NIES-2108</strain>
    </source>
</reference>
<dbReference type="InterPro" id="IPR036388">
    <property type="entry name" value="WH-like_DNA-bd_sf"/>
</dbReference>
<feature type="domain" description="Response regulatory" evidence="5">
    <location>
        <begin position="394"/>
        <end position="510"/>
    </location>
</feature>
<dbReference type="InterPro" id="IPR039420">
    <property type="entry name" value="WalR-like"/>
</dbReference>
<feature type="modified residue" description="4-aspartylphosphate" evidence="2">
    <location>
        <position position="568"/>
    </location>
</feature>
<dbReference type="SUPFAM" id="SSF47226">
    <property type="entry name" value="Histidine-containing phosphotransfer domain, HPT domain"/>
    <property type="match status" value="1"/>
</dbReference>
<dbReference type="GO" id="GO:0006355">
    <property type="term" value="P:regulation of DNA-templated transcription"/>
    <property type="evidence" value="ECO:0007669"/>
    <property type="project" value="InterPro"/>
</dbReference>
<dbReference type="AlphaFoldDB" id="A0A367RPA6"/>
<dbReference type="SUPFAM" id="SSF52172">
    <property type="entry name" value="CheY-like"/>
    <property type="match status" value="3"/>
</dbReference>
<dbReference type="PROSITE" id="PS51755">
    <property type="entry name" value="OMPR_PHOB"/>
    <property type="match status" value="1"/>
</dbReference>
<dbReference type="Pfam" id="PF00486">
    <property type="entry name" value="Trans_reg_C"/>
    <property type="match status" value="1"/>
</dbReference>
<dbReference type="Pfam" id="PF00072">
    <property type="entry name" value="Response_reg"/>
    <property type="match status" value="3"/>
</dbReference>
<dbReference type="Gene3D" id="1.10.10.10">
    <property type="entry name" value="Winged helix-like DNA-binding domain superfamily/Winged helix DNA-binding domain"/>
    <property type="match status" value="1"/>
</dbReference>
<dbReference type="GO" id="GO:0005829">
    <property type="term" value="C:cytosol"/>
    <property type="evidence" value="ECO:0007669"/>
    <property type="project" value="TreeGrafter"/>
</dbReference>
<dbReference type="GO" id="GO:0000156">
    <property type="term" value="F:phosphorelay response regulator activity"/>
    <property type="evidence" value="ECO:0007669"/>
    <property type="project" value="TreeGrafter"/>
</dbReference>
<feature type="domain" description="Response regulatory" evidence="5">
    <location>
        <begin position="519"/>
        <end position="635"/>
    </location>
</feature>